<proteinExistence type="predicted"/>
<dbReference type="PANTHER" id="PTHR47125:SF8">
    <property type="entry name" value="GENOME ASSEMBLY, CHROMOSOME: A08"/>
    <property type="match status" value="1"/>
</dbReference>
<dbReference type="InterPro" id="IPR014729">
    <property type="entry name" value="Rossmann-like_a/b/a_fold"/>
</dbReference>
<dbReference type="Proteomes" id="UP000266723">
    <property type="component" value="Unassembled WGS sequence"/>
</dbReference>
<evidence type="ECO:0000256" key="1">
    <source>
        <dbReference type="SAM" id="MobiDB-lite"/>
    </source>
</evidence>
<feature type="domain" description="UspA" evidence="3">
    <location>
        <begin position="214"/>
        <end position="260"/>
    </location>
</feature>
<keyword evidence="2" id="KW-0732">Signal</keyword>
<accession>A0ABQ7AH78</accession>
<name>A0ABQ7AH78_BRACR</name>
<dbReference type="Gene3D" id="3.40.50.620">
    <property type="entry name" value="HUPs"/>
    <property type="match status" value="1"/>
</dbReference>
<keyword evidence="5" id="KW-1185">Reference proteome</keyword>
<gene>
    <name evidence="4" type="ORF">DY000_02052675</name>
</gene>
<dbReference type="EMBL" id="QGKV02002055">
    <property type="protein sequence ID" value="KAF3497049.1"/>
    <property type="molecule type" value="Genomic_DNA"/>
</dbReference>
<organism evidence="4 5">
    <name type="scientific">Brassica cretica</name>
    <name type="common">Mustard</name>
    <dbReference type="NCBI Taxonomy" id="69181"/>
    <lineage>
        <taxon>Eukaryota</taxon>
        <taxon>Viridiplantae</taxon>
        <taxon>Streptophyta</taxon>
        <taxon>Embryophyta</taxon>
        <taxon>Tracheophyta</taxon>
        <taxon>Spermatophyta</taxon>
        <taxon>Magnoliopsida</taxon>
        <taxon>eudicotyledons</taxon>
        <taxon>Gunneridae</taxon>
        <taxon>Pentapetalae</taxon>
        <taxon>rosids</taxon>
        <taxon>malvids</taxon>
        <taxon>Brassicales</taxon>
        <taxon>Brassicaceae</taxon>
        <taxon>Brassiceae</taxon>
        <taxon>Brassica</taxon>
    </lineage>
</organism>
<dbReference type="PANTHER" id="PTHR47125">
    <property type="entry name" value="ADENINE NUCLEOTIDE ALPHA HYDROLASES-LIKE SUPERFAMILY PROTEIN"/>
    <property type="match status" value="1"/>
</dbReference>
<dbReference type="PROSITE" id="PS51257">
    <property type="entry name" value="PROKAR_LIPOPROTEIN"/>
    <property type="match status" value="1"/>
</dbReference>
<evidence type="ECO:0000313" key="4">
    <source>
        <dbReference type="EMBL" id="KAF3497049.1"/>
    </source>
</evidence>
<dbReference type="Pfam" id="PF00582">
    <property type="entry name" value="Usp"/>
    <property type="match status" value="1"/>
</dbReference>
<evidence type="ECO:0000256" key="2">
    <source>
        <dbReference type="SAM" id="SignalP"/>
    </source>
</evidence>
<feature type="chain" id="PRO_5046692474" description="UspA domain-containing protein" evidence="2">
    <location>
        <begin position="26"/>
        <end position="351"/>
    </location>
</feature>
<evidence type="ECO:0000313" key="5">
    <source>
        <dbReference type="Proteomes" id="UP000266723"/>
    </source>
</evidence>
<protein>
    <recommendedName>
        <fullName evidence="3">UspA domain-containing protein</fullName>
    </recommendedName>
</protein>
<feature type="signal peptide" evidence="2">
    <location>
        <begin position="1"/>
        <end position="25"/>
    </location>
</feature>
<sequence>MSYRVPILLILFWAIAGSCLPSGFASSVGVCDHHNELEVFLCGIERKCHHSLYPRPPTEEGQGYSYDVFVTYHGGWRLARQPHGFKPWKCLYFHTILYLKAIKTETLKKHVPYSGQEGIEELRRIAINQVSLTSLFILFWLTLVKQWDNGRNSILRQRSRKEGWRSVSKRWTSGDSSTAFTDVTSCGGGPGGGYSSMEGLYGVYSNGDTATRSKRVMVVVDETSRSKHAMMWALTHLTNKGDLMTLLHVVSPHDEASPSLVQSLGSLCKACKPEVTYCNVFSVRFLKRPKPKGKARPNRPNTQTRAVRPSRTESRRQPTPFFGGAPYLQSLHTSVVVLRSQVFTPESSSTT</sequence>
<evidence type="ECO:0000259" key="3">
    <source>
        <dbReference type="Pfam" id="PF00582"/>
    </source>
</evidence>
<feature type="region of interest" description="Disordered" evidence="1">
    <location>
        <begin position="289"/>
        <end position="323"/>
    </location>
</feature>
<comment type="caution">
    <text evidence="4">The sequence shown here is derived from an EMBL/GenBank/DDBJ whole genome shotgun (WGS) entry which is preliminary data.</text>
</comment>
<reference evidence="4 5" key="1">
    <citation type="journal article" date="2020" name="BMC Genomics">
        <title>Intraspecific diversification of the crop wild relative Brassica cretica Lam. using demographic model selection.</title>
        <authorList>
            <person name="Kioukis A."/>
            <person name="Michalopoulou V.A."/>
            <person name="Briers L."/>
            <person name="Pirintsos S."/>
            <person name="Studholme D.J."/>
            <person name="Pavlidis P."/>
            <person name="Sarris P.F."/>
        </authorList>
    </citation>
    <scope>NUCLEOTIDE SEQUENCE [LARGE SCALE GENOMIC DNA]</scope>
    <source>
        <strain evidence="5">cv. PFS-1207/04</strain>
    </source>
</reference>
<dbReference type="InterPro" id="IPR006016">
    <property type="entry name" value="UspA"/>
</dbReference>